<keyword evidence="3" id="KW-1185">Reference proteome</keyword>
<dbReference type="Proteomes" id="UP000825935">
    <property type="component" value="Chromosome 12"/>
</dbReference>
<feature type="chain" id="PRO_5035856639" evidence="1">
    <location>
        <begin position="27"/>
        <end position="52"/>
    </location>
</feature>
<dbReference type="AlphaFoldDB" id="A0A8T2TGM7"/>
<keyword evidence="1" id="KW-0732">Signal</keyword>
<name>A0A8T2TGM7_CERRI</name>
<evidence type="ECO:0000256" key="1">
    <source>
        <dbReference type="SAM" id="SignalP"/>
    </source>
</evidence>
<evidence type="ECO:0000313" key="2">
    <source>
        <dbReference type="EMBL" id="KAH7422521.1"/>
    </source>
</evidence>
<evidence type="ECO:0000313" key="3">
    <source>
        <dbReference type="Proteomes" id="UP000825935"/>
    </source>
</evidence>
<comment type="caution">
    <text evidence="2">The sequence shown here is derived from an EMBL/GenBank/DDBJ whole genome shotgun (WGS) entry which is preliminary data.</text>
</comment>
<protein>
    <submittedName>
        <fullName evidence="2">Uncharacterized protein</fullName>
    </submittedName>
</protein>
<gene>
    <name evidence="2" type="ORF">KP509_12G011800</name>
</gene>
<accession>A0A8T2TGM7</accession>
<dbReference type="EMBL" id="CM035417">
    <property type="protein sequence ID" value="KAH7422521.1"/>
    <property type="molecule type" value="Genomic_DNA"/>
</dbReference>
<proteinExistence type="predicted"/>
<organism evidence="2 3">
    <name type="scientific">Ceratopteris richardii</name>
    <name type="common">Triangle waterfern</name>
    <dbReference type="NCBI Taxonomy" id="49495"/>
    <lineage>
        <taxon>Eukaryota</taxon>
        <taxon>Viridiplantae</taxon>
        <taxon>Streptophyta</taxon>
        <taxon>Embryophyta</taxon>
        <taxon>Tracheophyta</taxon>
        <taxon>Polypodiopsida</taxon>
        <taxon>Polypodiidae</taxon>
        <taxon>Polypodiales</taxon>
        <taxon>Pteridineae</taxon>
        <taxon>Pteridaceae</taxon>
        <taxon>Parkerioideae</taxon>
        <taxon>Ceratopteris</taxon>
    </lineage>
</organism>
<reference evidence="2" key="1">
    <citation type="submission" date="2021-08" db="EMBL/GenBank/DDBJ databases">
        <title>WGS assembly of Ceratopteris richardii.</title>
        <authorList>
            <person name="Marchant D.B."/>
            <person name="Chen G."/>
            <person name="Jenkins J."/>
            <person name="Shu S."/>
            <person name="Leebens-Mack J."/>
            <person name="Grimwood J."/>
            <person name="Schmutz J."/>
            <person name="Soltis P."/>
            <person name="Soltis D."/>
            <person name="Chen Z.-H."/>
        </authorList>
    </citation>
    <scope>NUCLEOTIDE SEQUENCE</scope>
    <source>
        <strain evidence="2">Whitten #5841</strain>
        <tissue evidence="2">Leaf</tissue>
    </source>
</reference>
<sequence length="52" mass="5700">MVIAGCIRNMALEYLILIRLLPQTNGGDGVTYYLDGLCSNERHPAASYAGQR</sequence>
<feature type="signal peptide" evidence="1">
    <location>
        <begin position="1"/>
        <end position="26"/>
    </location>
</feature>